<evidence type="ECO:0000313" key="13">
    <source>
        <dbReference type="Proteomes" id="UP000787472"/>
    </source>
</evidence>
<dbReference type="EMBL" id="JAAONZ010000015">
    <property type="protein sequence ID" value="NHO67196.1"/>
    <property type="molecule type" value="Genomic_DNA"/>
</dbReference>
<keyword evidence="2 7" id="KW-0575">Peroxidase</keyword>
<feature type="signal peptide" evidence="10">
    <location>
        <begin position="1"/>
        <end position="17"/>
    </location>
</feature>
<feature type="binding site" description="axial binding residue" evidence="9">
    <location>
        <position position="303"/>
    </location>
    <ligand>
        <name>heme</name>
        <dbReference type="ChEBI" id="CHEBI:30413"/>
    </ligand>
    <ligandPart>
        <name>Fe</name>
        <dbReference type="ChEBI" id="CHEBI:18248"/>
    </ligandPart>
</feature>
<protein>
    <recommendedName>
        <fullName evidence="7">Catalase-related peroxidase</fullName>
        <ecNumber evidence="7">1.11.1.-</ecNumber>
    </recommendedName>
</protein>
<comment type="caution">
    <text evidence="12">The sequence shown here is derived from an EMBL/GenBank/DDBJ whole genome shotgun (WGS) entry which is preliminary data.</text>
</comment>
<dbReference type="GO" id="GO:0004096">
    <property type="term" value="F:catalase activity"/>
    <property type="evidence" value="ECO:0007669"/>
    <property type="project" value="InterPro"/>
</dbReference>
<sequence length="325" mass="36331">MKTIFMLGLVLPCIALAQQPSKVTPQQFVNLQEGDIVHKGFRRAHAKGICISGEFLSNGSLTKYTHAKVFEKGSTPFIGRFSIAGSNPSAPDLKAPVRSMALSFATSATQQWRVAMNTPPVMAVSDPHTFYQQIIAIKAGPEAIQKFFKDHPESQDFLNWKSSYQPSGSFAAETYNSINAFYLINEQDEKQAVRWHMRPTLTATPEGLKGEDALQQELQQRLAKEDIVFDWVYTLATEADNENDPARAWPNSRQQITAGQLVIRDWQFQLKGECHSINYDPLVLPEGIEPTADPILRARSGAYAESYRRRAREVLNGALEANSNE</sequence>
<proteinExistence type="inferred from homology"/>
<dbReference type="GO" id="GO:0046872">
    <property type="term" value="F:metal ion binding"/>
    <property type="evidence" value="ECO:0007669"/>
    <property type="project" value="UniProtKB-KW"/>
</dbReference>
<keyword evidence="5 7" id="KW-0560">Oxidoreductase</keyword>
<keyword evidence="13" id="KW-1185">Reference proteome</keyword>
<dbReference type="RefSeq" id="WP_167189454.1">
    <property type="nucleotide sequence ID" value="NZ_JAAONZ010000015.1"/>
</dbReference>
<dbReference type="AlphaFoldDB" id="A0A9E5MMX3"/>
<keyword evidence="3 7" id="KW-0349">Heme</keyword>
<dbReference type="InterPro" id="IPR024168">
    <property type="entry name" value="Catalase_SrpA-type_pred"/>
</dbReference>
<name>A0A9E5MMX3_9GAMM</name>
<dbReference type="PIRSF" id="PIRSF000296">
    <property type="entry name" value="SrpA"/>
    <property type="match status" value="1"/>
</dbReference>
<evidence type="ECO:0000259" key="11">
    <source>
        <dbReference type="SMART" id="SM01060"/>
    </source>
</evidence>
<evidence type="ECO:0000256" key="5">
    <source>
        <dbReference type="ARBA" id="ARBA00023002"/>
    </source>
</evidence>
<organism evidence="12 13">
    <name type="scientific">Pseudomaricurvus hydrocarbonicus</name>
    <dbReference type="NCBI Taxonomy" id="1470433"/>
    <lineage>
        <taxon>Bacteria</taxon>
        <taxon>Pseudomonadati</taxon>
        <taxon>Pseudomonadota</taxon>
        <taxon>Gammaproteobacteria</taxon>
        <taxon>Cellvibrionales</taxon>
        <taxon>Cellvibrionaceae</taxon>
        <taxon>Pseudomaricurvus</taxon>
    </lineage>
</organism>
<evidence type="ECO:0000256" key="6">
    <source>
        <dbReference type="ARBA" id="ARBA00023004"/>
    </source>
</evidence>
<dbReference type="Proteomes" id="UP000787472">
    <property type="component" value="Unassembled WGS sequence"/>
</dbReference>
<dbReference type="InterPro" id="IPR020835">
    <property type="entry name" value="Catalase_sf"/>
</dbReference>
<dbReference type="Gene3D" id="1.20.1280.120">
    <property type="match status" value="1"/>
</dbReference>
<evidence type="ECO:0000256" key="2">
    <source>
        <dbReference type="ARBA" id="ARBA00022559"/>
    </source>
</evidence>
<dbReference type="EC" id="1.11.1.-" evidence="7"/>
<evidence type="ECO:0000256" key="4">
    <source>
        <dbReference type="ARBA" id="ARBA00022723"/>
    </source>
</evidence>
<keyword evidence="10" id="KW-0732">Signal</keyword>
<dbReference type="GO" id="GO:0042744">
    <property type="term" value="P:hydrogen peroxide catabolic process"/>
    <property type="evidence" value="ECO:0007669"/>
    <property type="project" value="TreeGrafter"/>
</dbReference>
<dbReference type="GO" id="GO:0005737">
    <property type="term" value="C:cytoplasm"/>
    <property type="evidence" value="ECO:0007669"/>
    <property type="project" value="TreeGrafter"/>
</dbReference>
<feature type="chain" id="PRO_5039682219" description="Catalase-related peroxidase" evidence="10">
    <location>
        <begin position="18"/>
        <end position="325"/>
    </location>
</feature>
<comment type="cofactor">
    <cofactor evidence="7">
        <name>heme</name>
        <dbReference type="ChEBI" id="CHEBI:30413"/>
    </cofactor>
</comment>
<dbReference type="GO" id="GO:0042542">
    <property type="term" value="P:response to hydrogen peroxide"/>
    <property type="evidence" value="ECO:0007669"/>
    <property type="project" value="TreeGrafter"/>
</dbReference>
<keyword evidence="6 7" id="KW-0408">Iron</keyword>
<evidence type="ECO:0000256" key="7">
    <source>
        <dbReference type="PIRNR" id="PIRNR000296"/>
    </source>
</evidence>
<dbReference type="InterPro" id="IPR018028">
    <property type="entry name" value="Catalase"/>
</dbReference>
<accession>A0A9E5MMX3</accession>
<feature type="active site" evidence="8">
    <location>
        <position position="45"/>
    </location>
</feature>
<evidence type="ECO:0000256" key="3">
    <source>
        <dbReference type="ARBA" id="ARBA00022617"/>
    </source>
</evidence>
<dbReference type="GO" id="GO:0020037">
    <property type="term" value="F:heme binding"/>
    <property type="evidence" value="ECO:0007669"/>
    <property type="project" value="InterPro"/>
</dbReference>
<dbReference type="SUPFAM" id="SSF56634">
    <property type="entry name" value="Heme-dependent catalase-like"/>
    <property type="match status" value="1"/>
</dbReference>
<dbReference type="Pfam" id="PF00199">
    <property type="entry name" value="Catalase"/>
    <property type="match status" value="1"/>
</dbReference>
<evidence type="ECO:0000256" key="1">
    <source>
        <dbReference type="ARBA" id="ARBA00005329"/>
    </source>
</evidence>
<gene>
    <name evidence="12" type="ORF">G8770_16730</name>
</gene>
<dbReference type="Gene3D" id="2.40.180.10">
    <property type="entry name" value="Catalase core domain"/>
    <property type="match status" value="1"/>
</dbReference>
<reference evidence="12" key="1">
    <citation type="submission" date="2020-03" db="EMBL/GenBank/DDBJ databases">
        <authorList>
            <person name="Guo F."/>
        </authorList>
    </citation>
    <scope>NUCLEOTIDE SEQUENCE</scope>
    <source>
        <strain evidence="12">JCM 30134</strain>
    </source>
</reference>
<dbReference type="SMART" id="SM01060">
    <property type="entry name" value="Catalase"/>
    <property type="match status" value="1"/>
</dbReference>
<dbReference type="PANTHER" id="PTHR11465">
    <property type="entry name" value="CATALASE"/>
    <property type="match status" value="1"/>
</dbReference>
<feature type="domain" description="Catalase core" evidence="11">
    <location>
        <begin position="14"/>
        <end position="325"/>
    </location>
</feature>
<evidence type="ECO:0000256" key="8">
    <source>
        <dbReference type="PIRSR" id="PIRSR000296-1"/>
    </source>
</evidence>
<dbReference type="PROSITE" id="PS51402">
    <property type="entry name" value="CATALASE_3"/>
    <property type="match status" value="1"/>
</dbReference>
<dbReference type="CDD" id="cd08153">
    <property type="entry name" value="srpA_like"/>
    <property type="match status" value="1"/>
</dbReference>
<evidence type="ECO:0000256" key="10">
    <source>
        <dbReference type="SAM" id="SignalP"/>
    </source>
</evidence>
<comment type="function">
    <text evidence="7">Has an organic peroxide-dependent peroxidase activity.</text>
</comment>
<evidence type="ECO:0000256" key="9">
    <source>
        <dbReference type="PIRSR" id="PIRSR000296-2"/>
    </source>
</evidence>
<evidence type="ECO:0000313" key="12">
    <source>
        <dbReference type="EMBL" id="NHO67196.1"/>
    </source>
</evidence>
<comment type="similarity">
    <text evidence="1 7">Belongs to the catalase family.</text>
</comment>
<dbReference type="InterPro" id="IPR011614">
    <property type="entry name" value="Catalase_core"/>
</dbReference>
<keyword evidence="4 7" id="KW-0479">Metal-binding</keyword>
<dbReference type="PANTHER" id="PTHR11465:SF9">
    <property type="entry name" value="CATALASE"/>
    <property type="match status" value="1"/>
</dbReference>